<proteinExistence type="predicted"/>
<protein>
    <submittedName>
        <fullName evidence="1">Uncharacterized protein</fullName>
    </submittedName>
</protein>
<accession>A0ABR1DF34</accession>
<evidence type="ECO:0000313" key="2">
    <source>
        <dbReference type="Proteomes" id="UP001303046"/>
    </source>
</evidence>
<comment type="caution">
    <text evidence="1">The sequence shown here is derived from an EMBL/GenBank/DDBJ whole genome shotgun (WGS) entry which is preliminary data.</text>
</comment>
<gene>
    <name evidence="1" type="primary">Necator_chrIV.g14855</name>
    <name evidence="1" type="ORF">RB195_001560</name>
</gene>
<sequence>MMIDDINDIIVVSDMFESCAAVFVSLSSRRQFLGEDESAMKVMLSVGLDAFCTALTKAITKRKAETLAVV</sequence>
<name>A0ABR1DF34_NECAM</name>
<dbReference type="EMBL" id="JAVFWL010000004">
    <property type="protein sequence ID" value="KAK6749019.1"/>
    <property type="molecule type" value="Genomic_DNA"/>
</dbReference>
<evidence type="ECO:0000313" key="1">
    <source>
        <dbReference type="EMBL" id="KAK6749019.1"/>
    </source>
</evidence>
<dbReference type="Proteomes" id="UP001303046">
    <property type="component" value="Unassembled WGS sequence"/>
</dbReference>
<keyword evidence="2" id="KW-1185">Reference proteome</keyword>
<reference evidence="1 2" key="1">
    <citation type="submission" date="2023-08" db="EMBL/GenBank/DDBJ databases">
        <title>A Necator americanus chromosomal reference genome.</title>
        <authorList>
            <person name="Ilik V."/>
            <person name="Petrzelkova K.J."/>
            <person name="Pardy F."/>
            <person name="Fuh T."/>
            <person name="Niatou-Singa F.S."/>
            <person name="Gouil Q."/>
            <person name="Baker L."/>
            <person name="Ritchie M.E."/>
            <person name="Jex A.R."/>
            <person name="Gazzola D."/>
            <person name="Li H."/>
            <person name="Toshio Fujiwara R."/>
            <person name="Zhan B."/>
            <person name="Aroian R.V."/>
            <person name="Pafco B."/>
            <person name="Schwarz E.M."/>
        </authorList>
    </citation>
    <scope>NUCLEOTIDE SEQUENCE [LARGE SCALE GENOMIC DNA]</scope>
    <source>
        <strain evidence="1 2">Aroian</strain>
        <tissue evidence="1">Whole animal</tissue>
    </source>
</reference>
<organism evidence="1 2">
    <name type="scientific">Necator americanus</name>
    <name type="common">Human hookworm</name>
    <dbReference type="NCBI Taxonomy" id="51031"/>
    <lineage>
        <taxon>Eukaryota</taxon>
        <taxon>Metazoa</taxon>
        <taxon>Ecdysozoa</taxon>
        <taxon>Nematoda</taxon>
        <taxon>Chromadorea</taxon>
        <taxon>Rhabditida</taxon>
        <taxon>Rhabditina</taxon>
        <taxon>Rhabditomorpha</taxon>
        <taxon>Strongyloidea</taxon>
        <taxon>Ancylostomatidae</taxon>
        <taxon>Bunostominae</taxon>
        <taxon>Necator</taxon>
    </lineage>
</organism>